<dbReference type="Proteomes" id="UP001595843">
    <property type="component" value="Unassembled WGS sequence"/>
</dbReference>
<evidence type="ECO:0000256" key="7">
    <source>
        <dbReference type="ARBA" id="ARBA00023160"/>
    </source>
</evidence>
<dbReference type="InterPro" id="IPR029069">
    <property type="entry name" value="HotDog_dom_sf"/>
</dbReference>
<evidence type="ECO:0000256" key="1">
    <source>
        <dbReference type="ARBA" id="ARBA00022491"/>
    </source>
</evidence>
<evidence type="ECO:0000313" key="11">
    <source>
        <dbReference type="Proteomes" id="UP001595843"/>
    </source>
</evidence>
<keyword evidence="4" id="KW-0805">Transcription regulation</keyword>
<name>A0ABV8JF68_9BACL</name>
<dbReference type="RefSeq" id="WP_380703369.1">
    <property type="nucleotide sequence ID" value="NZ_JBHSAP010000009.1"/>
</dbReference>
<keyword evidence="1" id="KW-0678">Repressor</keyword>
<evidence type="ECO:0000259" key="9">
    <source>
        <dbReference type="Pfam" id="PF03061"/>
    </source>
</evidence>
<keyword evidence="2" id="KW-0444">Lipid biosynthesis</keyword>
<dbReference type="NCBIfam" id="NF003359">
    <property type="entry name" value="PRK04424.1"/>
    <property type="match status" value="1"/>
</dbReference>
<keyword evidence="5" id="KW-0443">Lipid metabolism</keyword>
<dbReference type="SUPFAM" id="SSF54637">
    <property type="entry name" value="Thioesterase/thiol ester dehydrase-isomerase"/>
    <property type="match status" value="1"/>
</dbReference>
<keyword evidence="7" id="KW-0275">Fatty acid biosynthesis</keyword>
<keyword evidence="3" id="KW-0276">Fatty acid metabolism</keyword>
<comment type="caution">
    <text evidence="10">The sequence shown here is derived from an EMBL/GenBank/DDBJ whole genome shotgun (WGS) entry which is preliminary data.</text>
</comment>
<sequence length="186" mass="21150">MRLSKKERQKKLSLAWEAEPFLTDEEMARRLHVSIQTIRLDRMELGIPELRDRIKDMAENNFDRVRSLHPEEVIGEVTELTLDDSGVSVLKIREEHVFARNGIARGHHLFAQANSLAIAVVDAETALTATAGLRFVRPVRLGEKCVARARVTQKKGNRTQLDVRTSVGDEVVFQGVFDVHRTKEDQ</sequence>
<organism evidence="10 11">
    <name type="scientific">Salinithrix halophila</name>
    <dbReference type="NCBI Taxonomy" id="1485204"/>
    <lineage>
        <taxon>Bacteria</taxon>
        <taxon>Bacillati</taxon>
        <taxon>Bacillota</taxon>
        <taxon>Bacilli</taxon>
        <taxon>Bacillales</taxon>
        <taxon>Thermoactinomycetaceae</taxon>
        <taxon>Salinithrix</taxon>
    </lineage>
</organism>
<proteinExistence type="predicted"/>
<dbReference type="InterPro" id="IPR006683">
    <property type="entry name" value="Thioestr_dom"/>
</dbReference>
<dbReference type="EMBL" id="JBHSAP010000009">
    <property type="protein sequence ID" value="MFC4076432.1"/>
    <property type="molecule type" value="Genomic_DNA"/>
</dbReference>
<evidence type="ECO:0000256" key="2">
    <source>
        <dbReference type="ARBA" id="ARBA00022516"/>
    </source>
</evidence>
<reference evidence="11" key="1">
    <citation type="journal article" date="2019" name="Int. J. Syst. Evol. Microbiol.">
        <title>The Global Catalogue of Microorganisms (GCM) 10K type strain sequencing project: providing services to taxonomists for standard genome sequencing and annotation.</title>
        <authorList>
            <consortium name="The Broad Institute Genomics Platform"/>
            <consortium name="The Broad Institute Genome Sequencing Center for Infectious Disease"/>
            <person name="Wu L."/>
            <person name="Ma J."/>
        </authorList>
    </citation>
    <scope>NUCLEOTIDE SEQUENCE [LARGE SCALE GENOMIC DNA]</scope>
    <source>
        <strain evidence="11">IBRC-M 10813</strain>
    </source>
</reference>
<dbReference type="CDD" id="cd03440">
    <property type="entry name" value="hot_dog"/>
    <property type="match status" value="1"/>
</dbReference>
<dbReference type="InterPro" id="IPR017275">
    <property type="entry name" value="Transcription_factor_FapR"/>
</dbReference>
<evidence type="ECO:0000256" key="5">
    <source>
        <dbReference type="ARBA" id="ARBA00023098"/>
    </source>
</evidence>
<evidence type="ECO:0000256" key="4">
    <source>
        <dbReference type="ARBA" id="ARBA00023015"/>
    </source>
</evidence>
<evidence type="ECO:0000256" key="6">
    <source>
        <dbReference type="ARBA" id="ARBA00023125"/>
    </source>
</evidence>
<feature type="domain" description="Thioesterase" evidence="9">
    <location>
        <begin position="119"/>
        <end position="165"/>
    </location>
</feature>
<evidence type="ECO:0000256" key="3">
    <source>
        <dbReference type="ARBA" id="ARBA00022832"/>
    </source>
</evidence>
<gene>
    <name evidence="10" type="primary">fapR</name>
    <name evidence="10" type="ORF">ACFOUO_06370</name>
</gene>
<accession>A0ABV8JF68</accession>
<dbReference type="PIRSF" id="PIRSF037733">
    <property type="entry name" value="Transcription_factor_FapR"/>
    <property type="match status" value="1"/>
</dbReference>
<dbReference type="Gene3D" id="3.10.129.10">
    <property type="entry name" value="Hotdog Thioesterase"/>
    <property type="match status" value="1"/>
</dbReference>
<keyword evidence="11" id="KW-1185">Reference proteome</keyword>
<dbReference type="InterPro" id="IPR036388">
    <property type="entry name" value="WH-like_DNA-bd_sf"/>
</dbReference>
<dbReference type="Gene3D" id="1.10.10.10">
    <property type="entry name" value="Winged helix-like DNA-binding domain superfamily/Winged helix DNA-binding domain"/>
    <property type="match status" value="1"/>
</dbReference>
<evidence type="ECO:0000256" key="8">
    <source>
        <dbReference type="ARBA" id="ARBA00023163"/>
    </source>
</evidence>
<dbReference type="Pfam" id="PF03061">
    <property type="entry name" value="4HBT"/>
    <property type="match status" value="1"/>
</dbReference>
<keyword evidence="6" id="KW-0238">DNA-binding</keyword>
<evidence type="ECO:0000313" key="10">
    <source>
        <dbReference type="EMBL" id="MFC4076432.1"/>
    </source>
</evidence>
<keyword evidence="8" id="KW-0804">Transcription</keyword>
<protein>
    <submittedName>
        <fullName evidence="10">Transcription factor FapR</fullName>
    </submittedName>
</protein>